<reference evidence="1" key="1">
    <citation type="submission" date="2021-06" db="EMBL/GenBank/DDBJ databases">
        <authorList>
            <person name="Kallberg Y."/>
            <person name="Tangrot J."/>
            <person name="Rosling A."/>
        </authorList>
    </citation>
    <scope>NUCLEOTIDE SEQUENCE</scope>
    <source>
        <strain evidence="1">MA453B</strain>
    </source>
</reference>
<accession>A0A9N9HYQ4</accession>
<organism evidence="1 2">
    <name type="scientific">Dentiscutata erythropus</name>
    <dbReference type="NCBI Taxonomy" id="1348616"/>
    <lineage>
        <taxon>Eukaryota</taxon>
        <taxon>Fungi</taxon>
        <taxon>Fungi incertae sedis</taxon>
        <taxon>Mucoromycota</taxon>
        <taxon>Glomeromycotina</taxon>
        <taxon>Glomeromycetes</taxon>
        <taxon>Diversisporales</taxon>
        <taxon>Gigasporaceae</taxon>
        <taxon>Dentiscutata</taxon>
    </lineage>
</organism>
<evidence type="ECO:0000313" key="1">
    <source>
        <dbReference type="EMBL" id="CAG8712678.1"/>
    </source>
</evidence>
<proteinExistence type="predicted"/>
<feature type="non-terminal residue" evidence="1">
    <location>
        <position position="1"/>
    </location>
</feature>
<sequence length="226" mass="26141">MSSIIIQNKRKDSIPVENIEENEQTNKKQKNNNKAIEAYIEIKPFKLSSEVDRYAYKTALPEAEERLNFMRNLLTYYTACVNELDNIENLMPKKRKHHFYFKGKAFKGKTLKGPQVGATIAKSLIKLNKTENKKYTYDIIINSPDSSSESNFTKSLYTIDDGFIVKDAQKNSFSSTYITKQNSTIIENNIFFRDEKLQIDDSDNDSDLITEEEALFNIGLYKNINN</sequence>
<evidence type="ECO:0000313" key="2">
    <source>
        <dbReference type="Proteomes" id="UP000789405"/>
    </source>
</evidence>
<protein>
    <submittedName>
        <fullName evidence="1">6733_t:CDS:1</fullName>
    </submittedName>
</protein>
<dbReference type="EMBL" id="CAJVPY010009823">
    <property type="protein sequence ID" value="CAG8712678.1"/>
    <property type="molecule type" value="Genomic_DNA"/>
</dbReference>
<dbReference type="OrthoDB" id="2490563at2759"/>
<comment type="caution">
    <text evidence="1">The sequence shown here is derived from an EMBL/GenBank/DDBJ whole genome shotgun (WGS) entry which is preliminary data.</text>
</comment>
<gene>
    <name evidence="1" type="ORF">DERYTH_LOCUS13707</name>
</gene>
<dbReference type="Proteomes" id="UP000789405">
    <property type="component" value="Unassembled WGS sequence"/>
</dbReference>
<dbReference type="AlphaFoldDB" id="A0A9N9HYQ4"/>
<name>A0A9N9HYQ4_9GLOM</name>
<keyword evidence="2" id="KW-1185">Reference proteome</keyword>